<organism evidence="3 4">
    <name type="scientific">Euzebya pacifica</name>
    <dbReference type="NCBI Taxonomy" id="1608957"/>
    <lineage>
        <taxon>Bacteria</taxon>
        <taxon>Bacillati</taxon>
        <taxon>Actinomycetota</taxon>
        <taxon>Nitriliruptoria</taxon>
        <taxon>Euzebyales</taxon>
    </lineage>
</organism>
<gene>
    <name evidence="3" type="ORF">DVS28_a3411</name>
</gene>
<dbReference type="PANTHER" id="PTHR21666">
    <property type="entry name" value="PEPTIDASE-RELATED"/>
    <property type="match status" value="1"/>
</dbReference>
<dbReference type="InterPro" id="IPR011055">
    <property type="entry name" value="Dup_hybrid_motif"/>
</dbReference>
<sequence>MRGMVVRRVVVVPCLLVVAVLLVFGGPTTVAAVPLEGTPAPPAGGVVVDGPTSGTGAIRPVPGRVVRFFDPPEHPYGPGHRGVDLAAEPGDAVRAVLSGTVAFAGPVADRGWVTVDHGGGLRTTYGDLVPSVEAGATVLAGEVVGHLAEGVGHLDWGARLARVGDGGSTGSAGAGDYIDPLSLLERWRPHLTSPDRVPRGRVVDL</sequence>
<reference evidence="3 4" key="1">
    <citation type="submission" date="2018-09" db="EMBL/GenBank/DDBJ databases">
        <title>Complete genome sequence of Euzebya sp. DY32-46 isolated from seawater of Pacific Ocean.</title>
        <authorList>
            <person name="Xu L."/>
            <person name="Wu Y.-H."/>
            <person name="Xu X.-W."/>
        </authorList>
    </citation>
    <scope>NUCLEOTIDE SEQUENCE [LARGE SCALE GENOMIC DNA]</scope>
    <source>
        <strain evidence="3 4">DY32-46</strain>
    </source>
</reference>
<evidence type="ECO:0000259" key="2">
    <source>
        <dbReference type="Pfam" id="PF01551"/>
    </source>
</evidence>
<keyword evidence="1" id="KW-0732">Signal</keyword>
<dbReference type="PANTHER" id="PTHR21666:SF289">
    <property type="entry name" value="L-ALA--D-GLU ENDOPEPTIDASE"/>
    <property type="match status" value="1"/>
</dbReference>
<dbReference type="Gene3D" id="2.70.70.10">
    <property type="entry name" value="Glucose Permease (Domain IIA)"/>
    <property type="match status" value="1"/>
</dbReference>
<evidence type="ECO:0000313" key="4">
    <source>
        <dbReference type="Proteomes" id="UP000264006"/>
    </source>
</evidence>
<dbReference type="AlphaFoldDB" id="A0A346Y0T9"/>
<dbReference type="InterPro" id="IPR016047">
    <property type="entry name" value="M23ase_b-sheet_dom"/>
</dbReference>
<dbReference type="Pfam" id="PF01551">
    <property type="entry name" value="Peptidase_M23"/>
    <property type="match status" value="1"/>
</dbReference>
<evidence type="ECO:0000256" key="1">
    <source>
        <dbReference type="ARBA" id="ARBA00022729"/>
    </source>
</evidence>
<dbReference type="SUPFAM" id="SSF51261">
    <property type="entry name" value="Duplicated hybrid motif"/>
    <property type="match status" value="1"/>
</dbReference>
<protein>
    <submittedName>
        <fullName evidence="3">Membrane protein related to metalloendopeptidase</fullName>
    </submittedName>
</protein>
<keyword evidence="4" id="KW-1185">Reference proteome</keyword>
<accession>A0A346Y0T9</accession>
<dbReference type="KEGG" id="euz:DVS28_a3411"/>
<dbReference type="Proteomes" id="UP000264006">
    <property type="component" value="Chromosome"/>
</dbReference>
<feature type="domain" description="M23ase beta-sheet core" evidence="2">
    <location>
        <begin position="79"/>
        <end position="148"/>
    </location>
</feature>
<dbReference type="EMBL" id="CP031165">
    <property type="protein sequence ID" value="AXV08086.1"/>
    <property type="molecule type" value="Genomic_DNA"/>
</dbReference>
<dbReference type="GO" id="GO:0004222">
    <property type="term" value="F:metalloendopeptidase activity"/>
    <property type="evidence" value="ECO:0007669"/>
    <property type="project" value="TreeGrafter"/>
</dbReference>
<dbReference type="CDD" id="cd12797">
    <property type="entry name" value="M23_peptidase"/>
    <property type="match status" value="1"/>
</dbReference>
<dbReference type="InterPro" id="IPR050570">
    <property type="entry name" value="Cell_wall_metabolism_enzyme"/>
</dbReference>
<name>A0A346Y0T9_9ACTN</name>
<proteinExistence type="predicted"/>
<evidence type="ECO:0000313" key="3">
    <source>
        <dbReference type="EMBL" id="AXV08086.1"/>
    </source>
</evidence>